<evidence type="ECO:0000256" key="6">
    <source>
        <dbReference type="SAM" id="MobiDB-lite"/>
    </source>
</evidence>
<proteinExistence type="predicted"/>
<dbReference type="PANTHER" id="PTHR16223:SF332">
    <property type="entry name" value="BHLH DOMAIN-CONTAINING PROTEIN"/>
    <property type="match status" value="1"/>
</dbReference>
<evidence type="ECO:0000256" key="3">
    <source>
        <dbReference type="ARBA" id="ARBA00023125"/>
    </source>
</evidence>
<dbReference type="GO" id="GO:0009733">
    <property type="term" value="P:response to auxin"/>
    <property type="evidence" value="ECO:0007669"/>
    <property type="project" value="UniProtKB-ARBA"/>
</dbReference>
<evidence type="ECO:0000259" key="7">
    <source>
        <dbReference type="PROSITE" id="PS50888"/>
    </source>
</evidence>
<dbReference type="GO" id="GO:0005634">
    <property type="term" value="C:nucleus"/>
    <property type="evidence" value="ECO:0007669"/>
    <property type="project" value="UniProtKB-SubCell"/>
</dbReference>
<sequence>MEAMGEWSNNLGGMYTYATEEADFMNQLLTSYDHPGTGSSSGTASADHQGLCWSLGSHHNHLTIMPEASSFCFSGESSSYSEYYAVAPPEVRENNNGSMDFDMVDVTINTNSYLVGEETSECDVEKYSSGKTRLPLGAVLETHDDVESMLQPEISVTTTDHQKYLTGSKKRSRATSADKNKKAKVGKRGQKSLEMSGDDRNGGEEEEGEKVKKRKTGPMMSRQNSSITLCSEDESHCASQDVGGEDEEDASKALNLNGKTRASRGAATDPQSLYARLNLPQKVQRLSPDISLVMQKRRERINERLRILQNLVPNGTKVDISTMLEEAVHYVKFLQLQIKLLSSDDMWMYAPIAFNGMDIGLNSSR</sequence>
<evidence type="ECO:0000256" key="1">
    <source>
        <dbReference type="ARBA" id="ARBA00004123"/>
    </source>
</evidence>
<comment type="subcellular location">
    <subcellularLocation>
        <location evidence="1">Nucleus</location>
    </subcellularLocation>
</comment>
<dbReference type="Gene3D" id="4.10.280.10">
    <property type="entry name" value="Helix-loop-helix DNA-binding domain"/>
    <property type="match status" value="1"/>
</dbReference>
<dbReference type="Pfam" id="PF00010">
    <property type="entry name" value="HLH"/>
    <property type="match status" value="1"/>
</dbReference>
<feature type="region of interest" description="Disordered" evidence="6">
    <location>
        <begin position="152"/>
        <end position="249"/>
    </location>
</feature>
<dbReference type="AlphaFoldDB" id="A0A3P6C583"/>
<gene>
    <name evidence="8" type="ORF">BRAA08T33694Z</name>
</gene>
<dbReference type="PROSITE" id="PS50888">
    <property type="entry name" value="BHLH"/>
    <property type="match status" value="1"/>
</dbReference>
<organism evidence="8">
    <name type="scientific">Brassica campestris</name>
    <name type="common">Field mustard</name>
    <dbReference type="NCBI Taxonomy" id="3711"/>
    <lineage>
        <taxon>Eukaryota</taxon>
        <taxon>Viridiplantae</taxon>
        <taxon>Streptophyta</taxon>
        <taxon>Embryophyta</taxon>
        <taxon>Tracheophyta</taxon>
        <taxon>Spermatophyta</taxon>
        <taxon>Magnoliopsida</taxon>
        <taxon>eudicotyledons</taxon>
        <taxon>Gunneridae</taxon>
        <taxon>Pentapetalae</taxon>
        <taxon>rosids</taxon>
        <taxon>malvids</taxon>
        <taxon>Brassicales</taxon>
        <taxon>Brassicaceae</taxon>
        <taxon>Brassiceae</taxon>
        <taxon>Brassica</taxon>
    </lineage>
</organism>
<evidence type="ECO:0000256" key="2">
    <source>
        <dbReference type="ARBA" id="ARBA00023015"/>
    </source>
</evidence>
<accession>A0A3P6C583</accession>
<evidence type="ECO:0000313" key="8">
    <source>
        <dbReference type="EMBL" id="VDD04721.1"/>
    </source>
</evidence>
<dbReference type="GO" id="GO:0003677">
    <property type="term" value="F:DNA binding"/>
    <property type="evidence" value="ECO:0007669"/>
    <property type="project" value="UniProtKB-KW"/>
</dbReference>
<evidence type="ECO:0000256" key="4">
    <source>
        <dbReference type="ARBA" id="ARBA00023163"/>
    </source>
</evidence>
<keyword evidence="5" id="KW-0539">Nucleus</keyword>
<feature type="compositionally biased region" description="Basic residues" evidence="6">
    <location>
        <begin position="181"/>
        <end position="190"/>
    </location>
</feature>
<keyword evidence="2" id="KW-0805">Transcription regulation</keyword>
<dbReference type="GO" id="GO:0046983">
    <property type="term" value="F:protein dimerization activity"/>
    <property type="evidence" value="ECO:0007669"/>
    <property type="project" value="InterPro"/>
</dbReference>
<protein>
    <recommendedName>
        <fullName evidence="7">BHLH domain-containing protein</fullName>
    </recommendedName>
</protein>
<dbReference type="FunFam" id="4.10.280.10:FF:000022">
    <property type="entry name" value="Basic helix-loop-helix transcription factor"/>
    <property type="match status" value="1"/>
</dbReference>
<reference evidence="8" key="1">
    <citation type="submission" date="2018-11" db="EMBL/GenBank/DDBJ databases">
        <authorList>
            <consortium name="Genoscope - CEA"/>
            <person name="William W."/>
        </authorList>
    </citation>
    <scope>NUCLEOTIDE SEQUENCE</scope>
</reference>
<dbReference type="EMBL" id="LR031575">
    <property type="protein sequence ID" value="VDD04721.1"/>
    <property type="molecule type" value="Genomic_DNA"/>
</dbReference>
<dbReference type="InterPro" id="IPR011598">
    <property type="entry name" value="bHLH_dom"/>
</dbReference>
<dbReference type="SUPFAM" id="SSF47459">
    <property type="entry name" value="HLH, helix-loop-helix DNA-binding domain"/>
    <property type="match status" value="1"/>
</dbReference>
<dbReference type="CDD" id="cd11454">
    <property type="entry name" value="bHLH_AtIND_like"/>
    <property type="match status" value="1"/>
</dbReference>
<keyword evidence="3" id="KW-0238">DNA-binding</keyword>
<feature type="domain" description="BHLH" evidence="7">
    <location>
        <begin position="285"/>
        <end position="334"/>
    </location>
</feature>
<name>A0A3P6C583_BRACM</name>
<keyword evidence="4" id="KW-0804">Transcription</keyword>
<dbReference type="InterPro" id="IPR045843">
    <property type="entry name" value="IND-like"/>
</dbReference>
<evidence type="ECO:0000256" key="5">
    <source>
        <dbReference type="ARBA" id="ARBA00023242"/>
    </source>
</evidence>
<dbReference type="GO" id="GO:0003700">
    <property type="term" value="F:DNA-binding transcription factor activity"/>
    <property type="evidence" value="ECO:0007669"/>
    <property type="project" value="InterPro"/>
</dbReference>
<dbReference type="InterPro" id="IPR036638">
    <property type="entry name" value="HLH_DNA-bd_sf"/>
</dbReference>
<dbReference type="SMART" id="SM00353">
    <property type="entry name" value="HLH"/>
    <property type="match status" value="1"/>
</dbReference>
<dbReference type="PANTHER" id="PTHR16223">
    <property type="entry name" value="TRANSCRIPTION FACTOR BHLH83-RELATED"/>
    <property type="match status" value="1"/>
</dbReference>
<dbReference type="GO" id="GO:0048766">
    <property type="term" value="P:root hair initiation"/>
    <property type="evidence" value="ECO:0007669"/>
    <property type="project" value="UniProtKB-ARBA"/>
</dbReference>